<dbReference type="EMBL" id="CP007142">
    <property type="protein sequence ID" value="AJQ97137.1"/>
    <property type="molecule type" value="Genomic_DNA"/>
</dbReference>
<dbReference type="GO" id="GO:0046872">
    <property type="term" value="F:metal ion binding"/>
    <property type="evidence" value="ECO:0007669"/>
    <property type="project" value="InterPro"/>
</dbReference>
<dbReference type="GO" id="GO:0016874">
    <property type="term" value="F:ligase activity"/>
    <property type="evidence" value="ECO:0007669"/>
    <property type="project" value="UniProtKB-KW"/>
</dbReference>
<keyword evidence="3 4" id="KW-0067">ATP-binding</keyword>
<dbReference type="InterPro" id="IPR011761">
    <property type="entry name" value="ATP-grasp"/>
</dbReference>
<dbReference type="NCBIfam" id="NF005543">
    <property type="entry name" value="PRK07206.1"/>
    <property type="match status" value="1"/>
</dbReference>
<dbReference type="Proteomes" id="UP000032266">
    <property type="component" value="Chromosome"/>
</dbReference>
<evidence type="ECO:0000313" key="7">
    <source>
        <dbReference type="Proteomes" id="UP000032266"/>
    </source>
</evidence>
<accession>A0A0C5VR71</accession>
<keyword evidence="7" id="KW-1185">Reference proteome</keyword>
<dbReference type="PANTHER" id="PTHR43585:SF2">
    <property type="entry name" value="ATP-GRASP ENZYME FSQD"/>
    <property type="match status" value="1"/>
</dbReference>
<evidence type="ECO:0000313" key="6">
    <source>
        <dbReference type="EMBL" id="AJQ97137.1"/>
    </source>
</evidence>
<dbReference type="PROSITE" id="PS50975">
    <property type="entry name" value="ATP_GRASP"/>
    <property type="match status" value="1"/>
</dbReference>
<dbReference type="Gene3D" id="3.30.470.20">
    <property type="entry name" value="ATP-grasp fold, B domain"/>
    <property type="match status" value="1"/>
</dbReference>
<dbReference type="STRING" id="1445510.YC6258_05107"/>
<name>A0A0C5VR71_9GAMM</name>
<organism evidence="6 7">
    <name type="scientific">Gynuella sunshinyii YC6258</name>
    <dbReference type="NCBI Taxonomy" id="1445510"/>
    <lineage>
        <taxon>Bacteria</taxon>
        <taxon>Pseudomonadati</taxon>
        <taxon>Pseudomonadota</taxon>
        <taxon>Gammaproteobacteria</taxon>
        <taxon>Oceanospirillales</taxon>
        <taxon>Saccharospirillaceae</taxon>
        <taxon>Gynuella</taxon>
    </lineage>
</organism>
<evidence type="ECO:0000256" key="2">
    <source>
        <dbReference type="ARBA" id="ARBA00022741"/>
    </source>
</evidence>
<dbReference type="Pfam" id="PF13535">
    <property type="entry name" value="ATP-grasp_4"/>
    <property type="match status" value="1"/>
</dbReference>
<evidence type="ECO:0000256" key="1">
    <source>
        <dbReference type="ARBA" id="ARBA00022598"/>
    </source>
</evidence>
<dbReference type="OrthoDB" id="24041at2"/>
<dbReference type="HOGENOM" id="CLU_029016_3_2_6"/>
<evidence type="ECO:0000259" key="5">
    <source>
        <dbReference type="PROSITE" id="PS50975"/>
    </source>
</evidence>
<evidence type="ECO:0000256" key="3">
    <source>
        <dbReference type="ARBA" id="ARBA00022840"/>
    </source>
</evidence>
<gene>
    <name evidence="6" type="ORF">YC6258_05107</name>
</gene>
<keyword evidence="2 4" id="KW-0547">Nucleotide-binding</keyword>
<dbReference type="PATRIC" id="fig|1445510.3.peg.5066"/>
<keyword evidence="1" id="KW-0436">Ligase</keyword>
<dbReference type="SUPFAM" id="SSF56059">
    <property type="entry name" value="Glutathione synthetase ATP-binding domain-like"/>
    <property type="match status" value="1"/>
</dbReference>
<evidence type="ECO:0000256" key="4">
    <source>
        <dbReference type="PROSITE-ProRule" id="PRU00409"/>
    </source>
</evidence>
<dbReference type="RefSeq" id="WP_044618959.1">
    <property type="nucleotide sequence ID" value="NZ_CP007142.1"/>
</dbReference>
<dbReference type="AlphaFoldDB" id="A0A0C5VR71"/>
<reference evidence="6 7" key="1">
    <citation type="submission" date="2014-01" db="EMBL/GenBank/DDBJ databases">
        <title>Full genme sequencing of cellulolytic bacterium Gynuella sunshinyii YC6258T gen. nov., sp. nov.</title>
        <authorList>
            <person name="Khan H."/>
            <person name="Chung E.J."/>
            <person name="Chung Y.R."/>
        </authorList>
    </citation>
    <scope>NUCLEOTIDE SEQUENCE [LARGE SCALE GENOMIC DNA]</scope>
    <source>
        <strain evidence="6 7">YC6258</strain>
    </source>
</reference>
<proteinExistence type="predicted"/>
<sequence length="424" mass="46622">MNTTNQPAVIVDPYSTGALYAETFRQRGVPVYAVISTPVPPDVYAASYRPDDFDQVFVFTGDNLEQLLSSLSALQPRCILPGTESGVELCDLLCQSLLPEYANDANLSSARRHKYLMAQAVAAAGLAVIPQICTDSVAVVERWLEEFALRGRDLVIKPPKSAGTDGVRCIRAGEDWRPYFKALVHTKNRLGLMNDEVLVQQYVTGHEFVVDTVSIAGHHTVTDICRYHKIDNGGNMAVYNAMEWISPSAPDNTALIAYAFGVLDALGIRHGAGHVELMLTPEGIRLIEIAARPHGGGQARYNRVATGDSQLDRLARYHCDGELPTQDFQLLRHLTVTFLVAREAGIVSNTAVLDRAQALSTHYTSVINIRDGDRVEKTKDLFSNLDLGYIVLCGPDAAAVERDFQTIKQLEQQLLITEFHDLTA</sequence>
<dbReference type="PANTHER" id="PTHR43585">
    <property type="entry name" value="FUMIPYRROLE BIOSYNTHESIS PROTEIN C"/>
    <property type="match status" value="1"/>
</dbReference>
<dbReference type="GO" id="GO:0005524">
    <property type="term" value="F:ATP binding"/>
    <property type="evidence" value="ECO:0007669"/>
    <property type="project" value="UniProtKB-UniRule"/>
</dbReference>
<dbReference type="KEGG" id="gsn:YC6258_05107"/>
<dbReference type="InterPro" id="IPR052032">
    <property type="entry name" value="ATP-dep_AA_Ligase"/>
</dbReference>
<feature type="domain" description="ATP-grasp" evidence="5">
    <location>
        <begin position="118"/>
        <end position="319"/>
    </location>
</feature>
<protein>
    <submittedName>
        <fullName evidence="6">Biotin carboxylase</fullName>
    </submittedName>
</protein>